<dbReference type="Proteomes" id="UP000199595">
    <property type="component" value="Unassembled WGS sequence"/>
</dbReference>
<dbReference type="EMBL" id="FNNJ01000035">
    <property type="protein sequence ID" value="SDY13732.1"/>
    <property type="molecule type" value="Genomic_DNA"/>
</dbReference>
<proteinExistence type="predicted"/>
<reference evidence="1 2" key="1">
    <citation type="submission" date="2016-10" db="EMBL/GenBank/DDBJ databases">
        <authorList>
            <person name="de Groot N.N."/>
        </authorList>
    </citation>
    <scope>NUCLEOTIDE SEQUENCE [LARGE SCALE GENOMIC DNA]</scope>
    <source>
        <strain evidence="1 2">DSM 24956</strain>
    </source>
</reference>
<protein>
    <submittedName>
        <fullName evidence="1">Bacteriophage abortive infection AbiH</fullName>
    </submittedName>
</protein>
<dbReference type="InterPro" id="IPR025935">
    <property type="entry name" value="AbiH"/>
</dbReference>
<dbReference type="RefSeq" id="WP_090126727.1">
    <property type="nucleotide sequence ID" value="NZ_FNNJ01000035.1"/>
</dbReference>
<dbReference type="OrthoDB" id="5903604at2"/>
<keyword evidence="2" id="KW-1185">Reference proteome</keyword>
<evidence type="ECO:0000313" key="1">
    <source>
        <dbReference type="EMBL" id="SDY13732.1"/>
    </source>
</evidence>
<accession>A0A1H3HE34</accession>
<dbReference type="Pfam" id="PF14253">
    <property type="entry name" value="AbiH"/>
    <property type="match status" value="1"/>
</dbReference>
<organism evidence="1 2">
    <name type="scientific">Lutibacter oricola</name>
    <dbReference type="NCBI Taxonomy" id="762486"/>
    <lineage>
        <taxon>Bacteria</taxon>
        <taxon>Pseudomonadati</taxon>
        <taxon>Bacteroidota</taxon>
        <taxon>Flavobacteriia</taxon>
        <taxon>Flavobacteriales</taxon>
        <taxon>Flavobacteriaceae</taxon>
        <taxon>Lutibacter</taxon>
    </lineage>
</organism>
<sequence>MKRKRKSNNAIIIIGNGFDLAHNLKTSYNDFSNYFIENRIIKELQEILTTRNDKHNLFDHDFLKKFTRNQIYKLESYTDFIPYHLLRNEPDKLLKYFNENTDIIQYVISNKFLGKLYANNYLNWFDIENAYFKELVILKNNFLDKKKSFDINHLIKLNDDFKLIKSELKDYLKTIKTSENQQIEKFLSSIISTNQNEKFYIINFNYTNTIEKYLTYYENLKNVNLNYIHGSLISENIIFGYGNDQNSDYQEIKNFEIDEFLEYFKTFEYLKNNNYSEVYEKSIDNFTNYDVYVLGHSLGLSDKTLLEEIFDTDKCKRIHLFKRRDLEDNKDELEKMFNKLLFAASRIIGNEKDLRKKINNYENSSFFP</sequence>
<name>A0A1H3HE34_9FLAO</name>
<dbReference type="STRING" id="762486.SAMN05444411_1352"/>
<gene>
    <name evidence="1" type="ORF">SAMN05444411_1352</name>
</gene>
<dbReference type="AlphaFoldDB" id="A0A1H3HE34"/>
<evidence type="ECO:0000313" key="2">
    <source>
        <dbReference type="Proteomes" id="UP000199595"/>
    </source>
</evidence>